<evidence type="ECO:0000313" key="3">
    <source>
        <dbReference type="Proteomes" id="UP001151760"/>
    </source>
</evidence>
<feature type="region of interest" description="Disordered" evidence="1">
    <location>
        <begin position="33"/>
        <end position="52"/>
    </location>
</feature>
<evidence type="ECO:0000256" key="1">
    <source>
        <dbReference type="SAM" id="MobiDB-lite"/>
    </source>
</evidence>
<name>A0ABQ5F4C0_9ASTR</name>
<reference evidence="2" key="1">
    <citation type="journal article" date="2022" name="Int. J. Mol. Sci.">
        <title>Draft Genome of Tanacetum Coccineum: Genomic Comparison of Closely Related Tanacetum-Family Plants.</title>
        <authorList>
            <person name="Yamashiro T."/>
            <person name="Shiraishi A."/>
            <person name="Nakayama K."/>
            <person name="Satake H."/>
        </authorList>
    </citation>
    <scope>NUCLEOTIDE SEQUENCE</scope>
</reference>
<proteinExistence type="predicted"/>
<comment type="caution">
    <text evidence="2">The sequence shown here is derived from an EMBL/GenBank/DDBJ whole genome shotgun (WGS) entry which is preliminary data.</text>
</comment>
<protein>
    <submittedName>
        <fullName evidence="2">Uncharacterized protein</fullName>
    </submittedName>
</protein>
<keyword evidence="3" id="KW-1185">Reference proteome</keyword>
<reference evidence="2" key="2">
    <citation type="submission" date="2022-01" db="EMBL/GenBank/DDBJ databases">
        <authorList>
            <person name="Yamashiro T."/>
            <person name="Shiraishi A."/>
            <person name="Satake H."/>
            <person name="Nakayama K."/>
        </authorList>
    </citation>
    <scope>NUCLEOTIDE SEQUENCE</scope>
</reference>
<evidence type="ECO:0000313" key="2">
    <source>
        <dbReference type="EMBL" id="GJT57652.1"/>
    </source>
</evidence>
<organism evidence="2 3">
    <name type="scientific">Tanacetum coccineum</name>
    <dbReference type="NCBI Taxonomy" id="301880"/>
    <lineage>
        <taxon>Eukaryota</taxon>
        <taxon>Viridiplantae</taxon>
        <taxon>Streptophyta</taxon>
        <taxon>Embryophyta</taxon>
        <taxon>Tracheophyta</taxon>
        <taxon>Spermatophyta</taxon>
        <taxon>Magnoliopsida</taxon>
        <taxon>eudicotyledons</taxon>
        <taxon>Gunneridae</taxon>
        <taxon>Pentapetalae</taxon>
        <taxon>asterids</taxon>
        <taxon>campanulids</taxon>
        <taxon>Asterales</taxon>
        <taxon>Asteraceae</taxon>
        <taxon>Asteroideae</taxon>
        <taxon>Anthemideae</taxon>
        <taxon>Anthemidinae</taxon>
        <taxon>Tanacetum</taxon>
    </lineage>
</organism>
<gene>
    <name evidence="2" type="ORF">Tco_0992706</name>
</gene>
<sequence>MKSLEREIIEVKAKFVFPSSKFDGTPREVLSSRGNVKISSEKSIRTSSQKPHPRRILHIEPWDKALLTGGDSLTLLSSKPFASMVSLRIPKATQGVGKLGFGFNKDLSRKHN</sequence>
<accession>A0ABQ5F4C0</accession>
<dbReference type="EMBL" id="BQNB010016950">
    <property type="protein sequence ID" value="GJT57652.1"/>
    <property type="molecule type" value="Genomic_DNA"/>
</dbReference>
<dbReference type="Proteomes" id="UP001151760">
    <property type="component" value="Unassembled WGS sequence"/>
</dbReference>